<evidence type="ECO:0000313" key="3">
    <source>
        <dbReference type="Proteomes" id="UP000031718"/>
    </source>
</evidence>
<accession>A0A0B5A523</accession>
<feature type="region of interest" description="Disordered" evidence="1">
    <location>
        <begin position="55"/>
        <end position="74"/>
    </location>
</feature>
<reference evidence="2 3" key="1">
    <citation type="submission" date="2014-10" db="EMBL/GenBank/DDBJ databases">
        <authorList>
            <person name="Mackenzie J."/>
            <person name="Lekholoane M."/>
            <person name="Leqhaoe R."/>
            <person name="Mcunu Z."/>
            <person name="Mzobe Z."/>
            <person name="Rodel H."/>
            <person name="Seagreen C."/>
            <person name="Mazeka N."/>
            <person name="Larsen M.H."/>
            <person name="Rubin E.J."/>
            <person name="Russell D.A."/>
            <person name="Guerrero C.A."/>
            <person name="Bowman C.A."/>
            <person name="Jacobs-Sera D."/>
            <person name="Hendrix R.W."/>
            <person name="Hatfull G.F."/>
        </authorList>
    </citation>
    <scope>NUCLEOTIDE SEQUENCE [LARGE SCALE GENOMIC DNA]</scope>
</reference>
<evidence type="ECO:0000313" key="2">
    <source>
        <dbReference type="EMBL" id="AJD82171.1"/>
    </source>
</evidence>
<organism evidence="2 3">
    <name type="scientific">Mycobacterium phage Cosmo</name>
    <dbReference type="NCBI Taxonomy" id="1567467"/>
    <lineage>
        <taxon>Viruses</taxon>
        <taxon>Duplodnaviria</taxon>
        <taxon>Heunggongvirae</taxon>
        <taxon>Uroviricota</taxon>
        <taxon>Caudoviricetes</taxon>
        <taxon>Vilmaviridae</taxon>
        <taxon>Wildcatvirus</taxon>
        <taxon>Wildcatvirus wildcat</taxon>
        <taxon>Mycobacterium virus Wildcat</taxon>
    </lineage>
</organism>
<name>A0A0B5A523_9CAUD</name>
<gene>
    <name evidence="2" type="primary">99</name>
    <name evidence="2" type="ORF">COSMO_99</name>
</gene>
<dbReference type="EMBL" id="KP027195">
    <property type="protein sequence ID" value="AJD82171.1"/>
    <property type="molecule type" value="Genomic_DNA"/>
</dbReference>
<protein>
    <submittedName>
        <fullName evidence="2">Uncharacterized protein</fullName>
    </submittedName>
</protein>
<evidence type="ECO:0000256" key="1">
    <source>
        <dbReference type="SAM" id="MobiDB-lite"/>
    </source>
</evidence>
<proteinExistence type="predicted"/>
<dbReference type="Proteomes" id="UP000031718">
    <property type="component" value="Segment"/>
</dbReference>
<sequence>MADVEYPEPGKGPFGVTAPSKAQKAEDLAKVTAPEVTSVNPEPYTEEELNHRFNHVPGDSFAGDPAITIQGIND</sequence>
<feature type="region of interest" description="Disordered" evidence="1">
    <location>
        <begin position="1"/>
        <end position="29"/>
    </location>
</feature>